<proteinExistence type="predicted"/>
<dbReference type="AlphaFoldDB" id="A0AAD3SHH6"/>
<protein>
    <submittedName>
        <fullName evidence="1">Uncharacterized protein</fullName>
    </submittedName>
</protein>
<reference evidence="1" key="1">
    <citation type="submission" date="2023-05" db="EMBL/GenBank/DDBJ databases">
        <title>Nepenthes gracilis genome sequencing.</title>
        <authorList>
            <person name="Fukushima K."/>
        </authorList>
    </citation>
    <scope>NUCLEOTIDE SEQUENCE</scope>
    <source>
        <strain evidence="1">SING2019-196</strain>
    </source>
</reference>
<organism evidence="1 2">
    <name type="scientific">Nepenthes gracilis</name>
    <name type="common">Slender pitcher plant</name>
    <dbReference type="NCBI Taxonomy" id="150966"/>
    <lineage>
        <taxon>Eukaryota</taxon>
        <taxon>Viridiplantae</taxon>
        <taxon>Streptophyta</taxon>
        <taxon>Embryophyta</taxon>
        <taxon>Tracheophyta</taxon>
        <taxon>Spermatophyta</taxon>
        <taxon>Magnoliopsida</taxon>
        <taxon>eudicotyledons</taxon>
        <taxon>Gunneridae</taxon>
        <taxon>Pentapetalae</taxon>
        <taxon>Caryophyllales</taxon>
        <taxon>Nepenthaceae</taxon>
        <taxon>Nepenthes</taxon>
    </lineage>
</organism>
<gene>
    <name evidence="1" type="ORF">Nepgr_013279</name>
</gene>
<evidence type="ECO:0000313" key="1">
    <source>
        <dbReference type="EMBL" id="GMH11438.1"/>
    </source>
</evidence>
<dbReference type="Proteomes" id="UP001279734">
    <property type="component" value="Unassembled WGS sequence"/>
</dbReference>
<keyword evidence="2" id="KW-1185">Reference proteome</keyword>
<name>A0AAD3SHH6_NEPGR</name>
<evidence type="ECO:0000313" key="2">
    <source>
        <dbReference type="Proteomes" id="UP001279734"/>
    </source>
</evidence>
<dbReference type="EMBL" id="BSYO01000011">
    <property type="protein sequence ID" value="GMH11438.1"/>
    <property type="molecule type" value="Genomic_DNA"/>
</dbReference>
<comment type="caution">
    <text evidence="1">The sequence shown here is derived from an EMBL/GenBank/DDBJ whole genome shotgun (WGS) entry which is preliminary data.</text>
</comment>
<sequence length="138" mass="15311">MVDWNTTGGSIPICNYINIVWSLDRSALSCKARGLVGEVRMVEQPPLRCRLLVLGNGRPLPEGKIYLACLDSLFILPHCDLVGRRIVNKSEGKIIKYVGWTGGSCGGSDQCIELSLSVNWVYTYLCLDCVCLLCRVMR</sequence>
<accession>A0AAD3SHH6</accession>